<dbReference type="Proteomes" id="UP000768567">
    <property type="component" value="Unassembled WGS sequence"/>
</dbReference>
<reference evidence="1 2" key="1">
    <citation type="submission" date="2020-10" db="EMBL/GenBank/DDBJ databases">
        <title>ChiBAC.</title>
        <authorList>
            <person name="Zenner C."/>
            <person name="Hitch T.C.A."/>
            <person name="Clavel T."/>
        </authorList>
    </citation>
    <scope>NUCLEOTIDE SEQUENCE [LARGE SCALE GENOMIC DNA]</scope>
    <source>
        <strain evidence="1 2">DSM 109015</strain>
    </source>
</reference>
<accession>A0ABR9R0C9</accession>
<dbReference type="InterPro" id="IPR022476">
    <property type="entry name" value="Spore_YabP/YqfC"/>
</dbReference>
<protein>
    <submittedName>
        <fullName evidence="1">YabP/YqfC family sporulation protein</fullName>
    </submittedName>
</protein>
<keyword evidence="2" id="KW-1185">Reference proteome</keyword>
<name>A0ABR9R0C9_9FIRM</name>
<comment type="caution">
    <text evidence="1">The sequence shown here is derived from an EMBL/GenBank/DDBJ whole genome shotgun (WGS) entry which is preliminary data.</text>
</comment>
<evidence type="ECO:0000313" key="1">
    <source>
        <dbReference type="EMBL" id="MBE5036588.1"/>
    </source>
</evidence>
<gene>
    <name evidence="1" type="ORF">INF35_02125</name>
</gene>
<dbReference type="RefSeq" id="WP_193499885.1">
    <property type="nucleotide sequence ID" value="NZ_JADCKC010000001.1"/>
</dbReference>
<proteinExistence type="predicted"/>
<dbReference type="Pfam" id="PF07873">
    <property type="entry name" value="YabP"/>
    <property type="match status" value="1"/>
</dbReference>
<evidence type="ECO:0000313" key="2">
    <source>
        <dbReference type="Proteomes" id="UP000768567"/>
    </source>
</evidence>
<sequence length="107" mass="12234">MKRYRPRSVSHKKTVGMPVKSLFEQPSEGFYRLPELQIRAGCILTDGCRRVLDFSPEKLCLDMGHFLITFYGAQLRIESLSGRRLSVAGKIQRIDFARKWEGQDGSA</sequence>
<dbReference type="EMBL" id="JADCKC010000001">
    <property type="protein sequence ID" value="MBE5036588.1"/>
    <property type="molecule type" value="Genomic_DNA"/>
</dbReference>
<organism evidence="1 2">
    <name type="scientific">Gemmiger gallinarum</name>
    <dbReference type="NCBI Taxonomy" id="2779354"/>
    <lineage>
        <taxon>Bacteria</taxon>
        <taxon>Bacillati</taxon>
        <taxon>Bacillota</taxon>
        <taxon>Clostridia</taxon>
        <taxon>Eubacteriales</taxon>
        <taxon>Gemmiger</taxon>
    </lineage>
</organism>